<protein>
    <recommendedName>
        <fullName evidence="1">Glycosyltransferase 2-like domain-containing protein</fullName>
    </recommendedName>
</protein>
<dbReference type="InterPro" id="IPR050834">
    <property type="entry name" value="Glycosyltransf_2"/>
</dbReference>
<dbReference type="EMBL" id="BMJA01000001">
    <property type="protein sequence ID" value="GGA23321.1"/>
    <property type="molecule type" value="Genomic_DNA"/>
</dbReference>
<dbReference type="Pfam" id="PF00535">
    <property type="entry name" value="Glycos_transf_2"/>
    <property type="match status" value="2"/>
</dbReference>
<dbReference type="SUPFAM" id="SSF48452">
    <property type="entry name" value="TPR-like"/>
    <property type="match status" value="1"/>
</dbReference>
<evidence type="ECO:0000313" key="3">
    <source>
        <dbReference type="Proteomes" id="UP000620046"/>
    </source>
</evidence>
<organism evidence="2 3">
    <name type="scientific">Dyella nitratireducens</name>
    <dbReference type="NCBI Taxonomy" id="1849580"/>
    <lineage>
        <taxon>Bacteria</taxon>
        <taxon>Pseudomonadati</taxon>
        <taxon>Pseudomonadota</taxon>
        <taxon>Gammaproteobacteria</taxon>
        <taxon>Lysobacterales</taxon>
        <taxon>Rhodanobacteraceae</taxon>
        <taxon>Dyella</taxon>
    </lineage>
</organism>
<dbReference type="PANTHER" id="PTHR43685">
    <property type="entry name" value="GLYCOSYLTRANSFERASE"/>
    <property type="match status" value="1"/>
</dbReference>
<dbReference type="InterPro" id="IPR001173">
    <property type="entry name" value="Glyco_trans_2-like"/>
</dbReference>
<feature type="domain" description="Glycosyltransferase 2-like" evidence="1">
    <location>
        <begin position="400"/>
        <end position="505"/>
    </location>
</feature>
<sequence length="649" mass="74084">MIVKDEAHVIERCLRSVRPLIDYICIEDTGSTDGTQALIRAFMEQENLPGEVFEEPWRDFATNRSIALERLREQHQVDYALIIDADDVAELSDGFDPSAFRAMLVADQYGVRLQELGGTQYRRCQIVSNRKAYRYRGVLHEFIEGPPDSTTNFTDAFHIVRRVEGNRSRNPHTYLDDALVLEQALKVERDPFLIARYTFYLGQSWRDAGEPEKAIDAYLKRVDLGYWDEERYLSLVNAARLAEGLGHDDDDVLALYERAQIICPYRAEALWSAAKLCRIKGLHQKGYQLGRQGITLTMPDGLFIDGWVYDYAMKDEFAIHAYGCGHYQESLDVCLQLLGGSKLPVHDRERVAANAQFAAAKLGVNRRVIDPTEFPEAGSPVLSPAAPGIRRSRSIPGRVSIITPTYQRGRLLRAMQKRVRDQDYPDIEWLILDDSPMECESCEDLAAPNVIYHRITEKMSIGEKRNWLVERAKGEIIVHFDDDDFYAPGYISAMVAALCNSDADLMNLRGWYLYDVRSRFLGYCNLEHKIGPHYHCTRDGVSMTMLTEESNRSLSHNHLGYGFSYAYRRSLWEKAPFPDRDHNEDGEFSLKAIEQGARLAGMHDTQGLCLHYLHQGSSSSCFSQYHLPGALLHRLFPEHDESVMSERST</sequence>
<dbReference type="Proteomes" id="UP000620046">
    <property type="component" value="Unassembled WGS sequence"/>
</dbReference>
<proteinExistence type="predicted"/>
<dbReference type="Gene3D" id="1.25.40.10">
    <property type="entry name" value="Tetratricopeptide repeat domain"/>
    <property type="match status" value="1"/>
</dbReference>
<comment type="caution">
    <text evidence="2">The sequence shown here is derived from an EMBL/GenBank/DDBJ whole genome shotgun (WGS) entry which is preliminary data.</text>
</comment>
<dbReference type="PANTHER" id="PTHR43685:SF2">
    <property type="entry name" value="GLYCOSYLTRANSFERASE 2-LIKE DOMAIN-CONTAINING PROTEIN"/>
    <property type="match status" value="1"/>
</dbReference>
<dbReference type="InterPro" id="IPR011990">
    <property type="entry name" value="TPR-like_helical_dom_sf"/>
</dbReference>
<evidence type="ECO:0000259" key="1">
    <source>
        <dbReference type="Pfam" id="PF00535"/>
    </source>
</evidence>
<name>A0ABQ1FP59_9GAMM</name>
<reference evidence="3" key="1">
    <citation type="journal article" date="2019" name="Int. J. Syst. Evol. Microbiol.">
        <title>The Global Catalogue of Microorganisms (GCM) 10K type strain sequencing project: providing services to taxonomists for standard genome sequencing and annotation.</title>
        <authorList>
            <consortium name="The Broad Institute Genomics Platform"/>
            <consortium name="The Broad Institute Genome Sequencing Center for Infectious Disease"/>
            <person name="Wu L."/>
            <person name="Ma J."/>
        </authorList>
    </citation>
    <scope>NUCLEOTIDE SEQUENCE [LARGE SCALE GENOMIC DNA]</scope>
    <source>
        <strain evidence="3">CGMCC 1.15439</strain>
    </source>
</reference>
<keyword evidence="3" id="KW-1185">Reference proteome</keyword>
<gene>
    <name evidence="2" type="ORF">GCM10010981_09550</name>
</gene>
<evidence type="ECO:0000313" key="2">
    <source>
        <dbReference type="EMBL" id="GGA23321.1"/>
    </source>
</evidence>
<accession>A0ABQ1FP59</accession>
<dbReference type="SUPFAM" id="SSF53448">
    <property type="entry name" value="Nucleotide-diphospho-sugar transferases"/>
    <property type="match status" value="2"/>
</dbReference>
<dbReference type="CDD" id="cd00761">
    <property type="entry name" value="Glyco_tranf_GTA_type"/>
    <property type="match status" value="1"/>
</dbReference>
<dbReference type="InterPro" id="IPR029044">
    <property type="entry name" value="Nucleotide-diphossugar_trans"/>
</dbReference>
<dbReference type="Gene3D" id="3.90.550.10">
    <property type="entry name" value="Spore Coat Polysaccharide Biosynthesis Protein SpsA, Chain A"/>
    <property type="match status" value="2"/>
</dbReference>
<feature type="domain" description="Glycosyltransferase 2-like" evidence="1">
    <location>
        <begin position="1"/>
        <end position="89"/>
    </location>
</feature>